<dbReference type="GO" id="GO:0030659">
    <property type="term" value="C:cytoplasmic vesicle membrane"/>
    <property type="evidence" value="ECO:0007669"/>
    <property type="project" value="UniProtKB-SubCell"/>
</dbReference>
<evidence type="ECO:0000256" key="1">
    <source>
        <dbReference type="ARBA" id="ARBA00004156"/>
    </source>
</evidence>
<evidence type="ECO:0000256" key="6">
    <source>
        <dbReference type="ARBA" id="ARBA00034103"/>
    </source>
</evidence>
<dbReference type="InterPro" id="IPR000195">
    <property type="entry name" value="Rab-GAP-TBC_dom"/>
</dbReference>
<proteinExistence type="predicted"/>
<comment type="subcellular location">
    <subcellularLocation>
        <location evidence="1">Cytoplasmic vesicle membrane</location>
    </subcellularLocation>
    <subcellularLocation>
        <location evidence="2">Endomembrane system</location>
        <topology evidence="2">Peripheral membrane protein</topology>
    </subcellularLocation>
    <subcellularLocation>
        <location evidence="6">Synapse</location>
    </subcellularLocation>
</comment>
<dbReference type="AlphaFoldDB" id="A0AAU9XVT2"/>
<dbReference type="InterPro" id="IPR006571">
    <property type="entry name" value="TLDc_dom"/>
</dbReference>
<comment type="caution">
    <text evidence="9">The sequence shown here is derived from an EMBL/GenBank/DDBJ whole genome shotgun (WGS) entry which is preliminary data.</text>
</comment>
<evidence type="ECO:0000259" key="8">
    <source>
        <dbReference type="PROSITE" id="PS51886"/>
    </source>
</evidence>
<dbReference type="GO" id="GO:0045202">
    <property type="term" value="C:synapse"/>
    <property type="evidence" value="ECO:0007669"/>
    <property type="project" value="UniProtKB-SubCell"/>
</dbReference>
<dbReference type="Pfam" id="PF07534">
    <property type="entry name" value="TLD"/>
    <property type="match status" value="1"/>
</dbReference>
<accession>A0AAU9XVT2</accession>
<feature type="domain" description="TLDc" evidence="8">
    <location>
        <begin position="388"/>
        <end position="560"/>
    </location>
</feature>
<protein>
    <recommendedName>
        <fullName evidence="8">TLDc domain-containing protein</fullName>
    </recommendedName>
</protein>
<dbReference type="PANTHER" id="PTHR23354:SF122">
    <property type="entry name" value="GTPASE-ACTIVATING PROTEIN SKYWALKER"/>
    <property type="match status" value="1"/>
</dbReference>
<evidence type="ECO:0000256" key="4">
    <source>
        <dbReference type="ARBA" id="ARBA00023136"/>
    </source>
</evidence>
<keyword evidence="3" id="KW-0770">Synapse</keyword>
<dbReference type="InterPro" id="IPR035969">
    <property type="entry name" value="Rab-GAP_TBC_sf"/>
</dbReference>
<organism evidence="9 10">
    <name type="scientific">Pocillopora meandrina</name>
    <dbReference type="NCBI Taxonomy" id="46732"/>
    <lineage>
        <taxon>Eukaryota</taxon>
        <taxon>Metazoa</taxon>
        <taxon>Cnidaria</taxon>
        <taxon>Anthozoa</taxon>
        <taxon>Hexacorallia</taxon>
        <taxon>Scleractinia</taxon>
        <taxon>Astrocoeniina</taxon>
        <taxon>Pocilloporidae</taxon>
        <taxon>Pocillopora</taxon>
    </lineage>
</organism>
<feature type="compositionally biased region" description="Basic residues" evidence="7">
    <location>
        <begin position="33"/>
        <end position="44"/>
    </location>
</feature>
<dbReference type="PROSITE" id="PS51886">
    <property type="entry name" value="TLDC"/>
    <property type="match status" value="1"/>
</dbReference>
<evidence type="ECO:0000256" key="7">
    <source>
        <dbReference type="SAM" id="MobiDB-lite"/>
    </source>
</evidence>
<dbReference type="EMBL" id="CALNXJ010000066">
    <property type="protein sequence ID" value="CAH3157976.1"/>
    <property type="molecule type" value="Genomic_DNA"/>
</dbReference>
<dbReference type="Proteomes" id="UP001159428">
    <property type="component" value="Unassembled WGS sequence"/>
</dbReference>
<dbReference type="SMART" id="SM00164">
    <property type="entry name" value="TBC"/>
    <property type="match status" value="1"/>
</dbReference>
<sequence length="563" mass="64207">MELIEISGTFFSHWVESSSSDIKLHREDSKTSKGSRKLSRSRKTSRQDSRTSVSKLYLPKARYSEDEFKEALQMWIQHPEHEETMQLKKLVRQGVLPKLRSELWKDSSGGADIVFNSPHYYEEMIDDIGIQVPSSIPSTIFSGNRNVPSYLLSPDGEKTCLKVLYILSHMHPDIQFAPLVPPLTSLFLHFMEENLCYTCMSALVNSHRSMLDQSQRAFAVMAKTFQDSLKSYFMPSYKQIKEFIETAKGEQLRKNTILIPDWLIWMFHYIDFWTLVYIVDSFVVQGPKVFVRVGLIVFSQFAKFIEQEAEVSENGNLEDLFKQFASLMPLRGYKLLQAAFRIRGLSRKQLERLKSKNITLLENGLLDVPQQTWAPVQTLTVFAVKGSNLLSLQEWELLSSWLPDRLRIKRPICLFTTDTDGCSIRTLYNKCEGDDETVLLVKSSVGEIIGGLVTSSWSERTTGPRTLTYFGTGESFVFRLSPRPVRYLWTGLQKEGPGTKDLFMAGDDKCLMIGGGGDNAIWLDNELCRGHSGPTETFGNEQLTETQDFLCARVEVFGFVPES</sequence>
<dbReference type="SUPFAM" id="SSF47923">
    <property type="entry name" value="Ypt/Rab-GAP domain of gyp1p"/>
    <property type="match status" value="1"/>
</dbReference>
<dbReference type="GO" id="GO:0012505">
    <property type="term" value="C:endomembrane system"/>
    <property type="evidence" value="ECO:0007669"/>
    <property type="project" value="UniProtKB-SubCell"/>
</dbReference>
<name>A0AAU9XVT2_9CNID</name>
<dbReference type="Pfam" id="PF00566">
    <property type="entry name" value="RabGAP-TBC"/>
    <property type="match status" value="1"/>
</dbReference>
<keyword evidence="5" id="KW-0968">Cytoplasmic vesicle</keyword>
<evidence type="ECO:0000256" key="5">
    <source>
        <dbReference type="ARBA" id="ARBA00023329"/>
    </source>
</evidence>
<gene>
    <name evidence="9" type="ORF">PMEA_00030330</name>
</gene>
<keyword evidence="10" id="KW-1185">Reference proteome</keyword>
<feature type="compositionally biased region" description="Basic and acidic residues" evidence="7">
    <location>
        <begin position="22"/>
        <end position="31"/>
    </location>
</feature>
<dbReference type="PANTHER" id="PTHR23354">
    <property type="entry name" value="NUCLEOLAR PROTEIN 7/ESTROGEN RECEPTOR COACTIVATOR-RELATED"/>
    <property type="match status" value="1"/>
</dbReference>
<evidence type="ECO:0000313" key="9">
    <source>
        <dbReference type="EMBL" id="CAH3157976.1"/>
    </source>
</evidence>
<feature type="region of interest" description="Disordered" evidence="7">
    <location>
        <begin position="22"/>
        <end position="53"/>
    </location>
</feature>
<dbReference type="SMART" id="SM00584">
    <property type="entry name" value="TLDc"/>
    <property type="match status" value="1"/>
</dbReference>
<evidence type="ECO:0000256" key="2">
    <source>
        <dbReference type="ARBA" id="ARBA00004184"/>
    </source>
</evidence>
<evidence type="ECO:0000256" key="3">
    <source>
        <dbReference type="ARBA" id="ARBA00023018"/>
    </source>
</evidence>
<reference evidence="9 10" key="1">
    <citation type="submission" date="2022-05" db="EMBL/GenBank/DDBJ databases">
        <authorList>
            <consortium name="Genoscope - CEA"/>
            <person name="William W."/>
        </authorList>
    </citation>
    <scope>NUCLEOTIDE SEQUENCE [LARGE SCALE GENOMIC DNA]</scope>
</reference>
<keyword evidence="4" id="KW-0472">Membrane</keyword>
<evidence type="ECO:0000313" key="10">
    <source>
        <dbReference type="Proteomes" id="UP001159428"/>
    </source>
</evidence>